<organism evidence="3 4">
    <name type="scientific">Candidatus Avipropionibacterium avicola</name>
    <dbReference type="NCBI Taxonomy" id="2840701"/>
    <lineage>
        <taxon>Bacteria</taxon>
        <taxon>Bacillati</taxon>
        <taxon>Actinomycetota</taxon>
        <taxon>Actinomycetes</taxon>
        <taxon>Propionibacteriales</taxon>
        <taxon>Propionibacteriaceae</taxon>
        <taxon>Propionibacteriaceae incertae sedis</taxon>
        <taxon>Candidatus Avipropionibacterium</taxon>
    </lineage>
</organism>
<evidence type="ECO:0000313" key="4">
    <source>
        <dbReference type="Proteomes" id="UP000886842"/>
    </source>
</evidence>
<sequence length="320" mass="35120">MSQCCGPSRPEPSPGAVPTPSDSPNGEPEIDVSSWPVIPAGPFWMGSESTEVFPDDGEGPVREVTVSSFRICPTTVTNAEFARFVEATGHRTDAEKFGWSYVFRGLLHPEARSSIVDGVVPEASWWWGVNDTTWQCPQGPGSEAIDDHPVVHVSWTDAQAYATWAGVRLPTEAEWEKAARGGLDRKTYPWGDDLTPGGEHRANIWQGEFPEHNTVEDGYAATAPVTAFAPNGYGLHQMAGNVWEWTADWFSPFWHTRDQPRTRIDPTGPPRGSARVVRGGSHMCHRSYCNRYRAAARTQTTPDTTLGHTGFRVVADVAAT</sequence>
<dbReference type="InterPro" id="IPR051043">
    <property type="entry name" value="Sulfatase_Mod_Factor_Kinase"/>
</dbReference>
<dbReference type="Gene3D" id="3.90.1580.10">
    <property type="entry name" value="paralog of FGE (formylglycine-generating enzyme)"/>
    <property type="match status" value="1"/>
</dbReference>
<proteinExistence type="predicted"/>
<accession>A0A9D1GX82</accession>
<protein>
    <submittedName>
        <fullName evidence="3">Formylglycine-generating enzyme family protein</fullName>
    </submittedName>
</protein>
<reference evidence="3" key="1">
    <citation type="submission" date="2020-10" db="EMBL/GenBank/DDBJ databases">
        <authorList>
            <person name="Gilroy R."/>
        </authorList>
    </citation>
    <scope>NUCLEOTIDE SEQUENCE</scope>
    <source>
        <strain evidence="3">ChiGjej1B1-24693</strain>
    </source>
</reference>
<dbReference type="InterPro" id="IPR042095">
    <property type="entry name" value="SUMF_sf"/>
</dbReference>
<evidence type="ECO:0000259" key="2">
    <source>
        <dbReference type="Pfam" id="PF03781"/>
    </source>
</evidence>
<dbReference type="InterPro" id="IPR016187">
    <property type="entry name" value="CTDL_fold"/>
</dbReference>
<evidence type="ECO:0000313" key="3">
    <source>
        <dbReference type="EMBL" id="HIT75074.1"/>
    </source>
</evidence>
<dbReference type="AlphaFoldDB" id="A0A9D1GX82"/>
<gene>
    <name evidence="3" type="ORF">IAA98_05765</name>
</gene>
<comment type="caution">
    <text evidence="3">The sequence shown here is derived from an EMBL/GenBank/DDBJ whole genome shotgun (WGS) entry which is preliminary data.</text>
</comment>
<feature type="domain" description="Sulfatase-modifying factor enzyme-like" evidence="2">
    <location>
        <begin position="37"/>
        <end position="314"/>
    </location>
</feature>
<dbReference type="Pfam" id="PF03781">
    <property type="entry name" value="FGE-sulfatase"/>
    <property type="match status" value="1"/>
</dbReference>
<name>A0A9D1GX82_9ACTN</name>
<dbReference type="PANTHER" id="PTHR23150:SF19">
    <property type="entry name" value="FORMYLGLYCINE-GENERATING ENZYME"/>
    <property type="match status" value="1"/>
</dbReference>
<dbReference type="InterPro" id="IPR005532">
    <property type="entry name" value="SUMF_dom"/>
</dbReference>
<dbReference type="GO" id="GO:0120147">
    <property type="term" value="F:formylglycine-generating oxidase activity"/>
    <property type="evidence" value="ECO:0007669"/>
    <property type="project" value="TreeGrafter"/>
</dbReference>
<feature type="region of interest" description="Disordered" evidence="1">
    <location>
        <begin position="1"/>
        <end position="33"/>
    </location>
</feature>
<dbReference type="SUPFAM" id="SSF56436">
    <property type="entry name" value="C-type lectin-like"/>
    <property type="match status" value="1"/>
</dbReference>
<reference evidence="3" key="2">
    <citation type="journal article" date="2021" name="PeerJ">
        <title>Extensive microbial diversity within the chicken gut microbiome revealed by metagenomics and culture.</title>
        <authorList>
            <person name="Gilroy R."/>
            <person name="Ravi A."/>
            <person name="Getino M."/>
            <person name="Pursley I."/>
            <person name="Horton D.L."/>
            <person name="Alikhan N.F."/>
            <person name="Baker D."/>
            <person name="Gharbi K."/>
            <person name="Hall N."/>
            <person name="Watson M."/>
            <person name="Adriaenssens E.M."/>
            <person name="Foster-Nyarko E."/>
            <person name="Jarju S."/>
            <person name="Secka A."/>
            <person name="Antonio M."/>
            <person name="Oren A."/>
            <person name="Chaudhuri R.R."/>
            <person name="La Ragione R."/>
            <person name="Hildebrand F."/>
            <person name="Pallen M.J."/>
        </authorList>
    </citation>
    <scope>NUCLEOTIDE SEQUENCE</scope>
    <source>
        <strain evidence="3">ChiGjej1B1-24693</strain>
    </source>
</reference>
<dbReference type="EMBL" id="DVLP01000175">
    <property type="protein sequence ID" value="HIT75074.1"/>
    <property type="molecule type" value="Genomic_DNA"/>
</dbReference>
<dbReference type="Proteomes" id="UP000886842">
    <property type="component" value="Unassembled WGS sequence"/>
</dbReference>
<evidence type="ECO:0000256" key="1">
    <source>
        <dbReference type="SAM" id="MobiDB-lite"/>
    </source>
</evidence>
<dbReference type="PANTHER" id="PTHR23150">
    <property type="entry name" value="SULFATASE MODIFYING FACTOR 1, 2"/>
    <property type="match status" value="1"/>
</dbReference>